<accession>A0A4P6HI38</accession>
<dbReference type="EMBL" id="CP026538">
    <property type="protein sequence ID" value="QAZ66465.1"/>
    <property type="molecule type" value="Genomic_DNA"/>
</dbReference>
<dbReference type="AlphaFoldDB" id="A0A4P6HI38"/>
<protein>
    <recommendedName>
        <fullName evidence="3">Conjugal transfer protein TraB</fullName>
    </recommendedName>
</protein>
<reference evidence="1 2" key="1">
    <citation type="submission" date="2018-02" db="EMBL/GenBank/DDBJ databases">
        <title>Genome sequence of Desulfovibrio carbinolicus DSM 3852.</title>
        <authorList>
            <person name="Wilbanks E."/>
            <person name="Skennerton C.T."/>
            <person name="Orphan V.J."/>
        </authorList>
    </citation>
    <scope>NUCLEOTIDE SEQUENCE [LARGE SCALE GENOMIC DNA]</scope>
    <source>
        <strain evidence="1 2">DSM 3852</strain>
    </source>
</reference>
<name>A0A4P6HI38_9BACT</name>
<evidence type="ECO:0000313" key="1">
    <source>
        <dbReference type="EMBL" id="QAZ66465.1"/>
    </source>
</evidence>
<evidence type="ECO:0008006" key="3">
    <source>
        <dbReference type="Google" id="ProtNLM"/>
    </source>
</evidence>
<dbReference type="RefSeq" id="WP_015862212.1">
    <property type="nucleotide sequence ID" value="NZ_CP026538.1"/>
</dbReference>
<dbReference type="KEGG" id="dcb:C3Y92_04095"/>
<keyword evidence="2" id="KW-1185">Reference proteome</keyword>
<proteinExistence type="predicted"/>
<organism evidence="1 2">
    <name type="scientific">Solidesulfovibrio carbinolicus</name>
    <dbReference type="NCBI Taxonomy" id="296842"/>
    <lineage>
        <taxon>Bacteria</taxon>
        <taxon>Pseudomonadati</taxon>
        <taxon>Thermodesulfobacteriota</taxon>
        <taxon>Desulfovibrionia</taxon>
        <taxon>Desulfovibrionales</taxon>
        <taxon>Desulfovibrionaceae</taxon>
        <taxon>Solidesulfovibrio</taxon>
    </lineage>
</organism>
<dbReference type="Proteomes" id="UP000293296">
    <property type="component" value="Chromosome"/>
</dbReference>
<sequence length="69" mass="7791">MEKRENMALQVTKEIVVKFVETGRISPGNFTEHFGPIYEEVLRVISRNETAGETREKVRVIAKGGQDNG</sequence>
<gene>
    <name evidence="1" type="ORF">C3Y92_04095</name>
</gene>
<dbReference type="OrthoDB" id="9801073at2"/>
<evidence type="ECO:0000313" key="2">
    <source>
        <dbReference type="Proteomes" id="UP000293296"/>
    </source>
</evidence>